<proteinExistence type="predicted"/>
<feature type="transmembrane region" description="Helical" evidence="8">
    <location>
        <begin position="328"/>
        <end position="350"/>
    </location>
</feature>
<feature type="domain" description="NADH:quinone oxidoreductase/Mrp antiporter transmembrane" evidence="9">
    <location>
        <begin position="110"/>
        <end position="382"/>
    </location>
</feature>
<feature type="transmembrane region" description="Helical" evidence="8">
    <location>
        <begin position="370"/>
        <end position="393"/>
    </location>
</feature>
<dbReference type="PANTHER" id="PTHR42682:SF4">
    <property type="entry name" value="NADH-UBIQUINONE_PLASTOQUINONE"/>
    <property type="match status" value="1"/>
</dbReference>
<evidence type="ECO:0000313" key="11">
    <source>
        <dbReference type="Proteomes" id="UP000811545"/>
    </source>
</evidence>
<evidence type="ECO:0000256" key="6">
    <source>
        <dbReference type="ARBA" id="ARBA00023136"/>
    </source>
</evidence>
<dbReference type="PRINTS" id="PR01434">
    <property type="entry name" value="NADHDHGNASE5"/>
</dbReference>
<keyword evidence="3 7" id="KW-0812">Transmembrane</keyword>
<evidence type="ECO:0000256" key="7">
    <source>
        <dbReference type="RuleBase" id="RU000320"/>
    </source>
</evidence>
<dbReference type="AlphaFoldDB" id="A0A9E2BKB1"/>
<comment type="caution">
    <text evidence="10">The sequence shown here is derived from an EMBL/GenBank/DDBJ whole genome shotgun (WGS) entry which is preliminary data.</text>
</comment>
<feature type="transmembrane region" description="Helical" evidence="8">
    <location>
        <begin position="444"/>
        <end position="463"/>
    </location>
</feature>
<evidence type="ECO:0000256" key="4">
    <source>
        <dbReference type="ARBA" id="ARBA00022989"/>
    </source>
</evidence>
<keyword evidence="2" id="KW-1003">Cell membrane</keyword>
<feature type="transmembrane region" description="Helical" evidence="8">
    <location>
        <begin position="504"/>
        <end position="529"/>
    </location>
</feature>
<feature type="transmembrane region" description="Helical" evidence="8">
    <location>
        <begin position="298"/>
        <end position="316"/>
    </location>
</feature>
<feature type="transmembrane region" description="Helical" evidence="8">
    <location>
        <begin position="405"/>
        <end position="424"/>
    </location>
</feature>
<evidence type="ECO:0000256" key="3">
    <source>
        <dbReference type="ARBA" id="ARBA00022692"/>
    </source>
</evidence>
<feature type="transmembrane region" description="Helical" evidence="8">
    <location>
        <begin position="210"/>
        <end position="232"/>
    </location>
</feature>
<feature type="transmembrane region" description="Helical" evidence="8">
    <location>
        <begin position="92"/>
        <end position="110"/>
    </location>
</feature>
<evidence type="ECO:0000256" key="5">
    <source>
        <dbReference type="ARBA" id="ARBA00023002"/>
    </source>
</evidence>
<evidence type="ECO:0000256" key="1">
    <source>
        <dbReference type="ARBA" id="ARBA00004651"/>
    </source>
</evidence>
<keyword evidence="6 8" id="KW-0472">Membrane</keyword>
<feature type="transmembrane region" description="Helical" evidence="8">
    <location>
        <begin position="66"/>
        <end position="85"/>
    </location>
</feature>
<feature type="transmembrane region" description="Helical" evidence="8">
    <location>
        <begin position="116"/>
        <end position="134"/>
    </location>
</feature>
<dbReference type="GO" id="GO:0005886">
    <property type="term" value="C:plasma membrane"/>
    <property type="evidence" value="ECO:0007669"/>
    <property type="project" value="UniProtKB-SubCell"/>
</dbReference>
<feature type="transmembrane region" description="Helical" evidence="8">
    <location>
        <begin position="6"/>
        <end position="22"/>
    </location>
</feature>
<feature type="transmembrane region" description="Helical" evidence="8">
    <location>
        <begin position="27"/>
        <end position="46"/>
    </location>
</feature>
<sequence>MQPVPPYIIYLAGALLAPFFNGKIKSLFIILTMVAAFVNVLLIQPQKSLVYTFSNFEIILFNADRTSLFIGYIFALMAVLITVYSIQVKENIYHIFSFLYIGSAMGVVFAGDFVSFYLFGEIMLITAVVLICYNKDKTAVKAGFRYLLIHLFGGSLLLAGILLNYTATGTMDIASLQGGLPAMLILAGIGVNAAFIPFHTWLPDAYSKASFTASLLLSVFTTKSAVYALARIFPGVEVVAYMGAAMAIFGVIFALLQSDARKLLSYHVISQVGFMMAGVGMGTFLGIDGALYHAWNNILYKSLLFMCIGAVIYRTGKQDLSELGGFAWKMPVTTIACIIASLSISGVPLFSGYASKAILYEATYGSNLLYWMLKLASLGTFLSFSKFTYFGFLRLKNVEVREAPLNMTIPMIFVALLCIIGGIYPRLTIDILPYYIDTPLYIPSKVVDALVFTVLSGIIFFLGMKKIFNPHKKEIADIDSIYIKLVKKVFAGNRKKGLHWAMALDLNTLGLSIFLTVFTLVLFLLFLFIGKL</sequence>
<feature type="transmembrane region" description="Helical" evidence="8">
    <location>
        <begin position="268"/>
        <end position="292"/>
    </location>
</feature>
<evidence type="ECO:0000313" key="10">
    <source>
        <dbReference type="EMBL" id="MBT9144654.1"/>
    </source>
</evidence>
<feature type="transmembrane region" description="Helical" evidence="8">
    <location>
        <begin position="238"/>
        <end position="256"/>
    </location>
</feature>
<dbReference type="InterPro" id="IPR052175">
    <property type="entry name" value="ComplexI-like_HydComp"/>
</dbReference>
<dbReference type="InterPro" id="IPR001750">
    <property type="entry name" value="ND/Mrp_TM"/>
</dbReference>
<dbReference type="GO" id="GO:0016491">
    <property type="term" value="F:oxidoreductase activity"/>
    <property type="evidence" value="ECO:0007669"/>
    <property type="project" value="UniProtKB-KW"/>
</dbReference>
<feature type="transmembrane region" description="Helical" evidence="8">
    <location>
        <begin position="146"/>
        <end position="167"/>
    </location>
</feature>
<evidence type="ECO:0000256" key="8">
    <source>
        <dbReference type="SAM" id="Phobius"/>
    </source>
</evidence>
<dbReference type="EMBL" id="QLTW01000015">
    <property type="protein sequence ID" value="MBT9144654.1"/>
    <property type="molecule type" value="Genomic_DNA"/>
</dbReference>
<dbReference type="Proteomes" id="UP000811545">
    <property type="component" value="Unassembled WGS sequence"/>
</dbReference>
<keyword evidence="4 8" id="KW-1133">Transmembrane helix</keyword>
<dbReference type="Pfam" id="PF00361">
    <property type="entry name" value="Proton_antipo_M"/>
    <property type="match status" value="1"/>
</dbReference>
<dbReference type="PANTHER" id="PTHR42682">
    <property type="entry name" value="HYDROGENASE-4 COMPONENT F"/>
    <property type="match status" value="1"/>
</dbReference>
<organism evidence="10 11">
    <name type="scientific">Psychracetigena formicireducens</name>
    <dbReference type="NCBI Taxonomy" id="2986056"/>
    <lineage>
        <taxon>Bacteria</taxon>
        <taxon>Bacillati</taxon>
        <taxon>Candidatus Lithacetigenota</taxon>
        <taxon>Candidatus Psychracetigena</taxon>
    </lineage>
</organism>
<accession>A0A9E2BKB1</accession>
<reference evidence="10 11" key="1">
    <citation type="journal article" date="2021" name="bioRxiv">
        <title>Unique metabolic strategies in Hadean analogues reveal hints for primordial physiology.</title>
        <authorList>
            <person name="Nobu M.K."/>
            <person name="Nakai R."/>
            <person name="Tamazawa S."/>
            <person name="Mori H."/>
            <person name="Toyoda A."/>
            <person name="Ijiri A."/>
            <person name="Suzuki S."/>
            <person name="Kurokawa K."/>
            <person name="Kamagata Y."/>
            <person name="Tamaki H."/>
        </authorList>
    </citation>
    <scope>NUCLEOTIDE SEQUENCE [LARGE SCALE GENOMIC DNA]</scope>
    <source>
        <strain evidence="10">BS525</strain>
    </source>
</reference>
<gene>
    <name evidence="10" type="primary">mrpA</name>
    <name evidence="10" type="ORF">DDT42_00499</name>
</gene>
<feature type="transmembrane region" description="Helical" evidence="8">
    <location>
        <begin position="179"/>
        <end position="198"/>
    </location>
</feature>
<keyword evidence="5" id="KW-0560">Oxidoreductase</keyword>
<comment type="subcellular location">
    <subcellularLocation>
        <location evidence="1">Cell membrane</location>
        <topology evidence="1">Multi-pass membrane protein</topology>
    </subcellularLocation>
    <subcellularLocation>
        <location evidence="7">Membrane</location>
        <topology evidence="7">Multi-pass membrane protein</topology>
    </subcellularLocation>
</comment>
<evidence type="ECO:0000259" key="9">
    <source>
        <dbReference type="Pfam" id="PF00361"/>
    </source>
</evidence>
<protein>
    <submittedName>
        <fullName evidence="10">Na(+)/H(+) antiporter subunit A</fullName>
    </submittedName>
</protein>
<name>A0A9E2BKB1_PSYF1</name>
<evidence type="ECO:0000256" key="2">
    <source>
        <dbReference type="ARBA" id="ARBA00022475"/>
    </source>
</evidence>